<dbReference type="VEuPathDB" id="FungiDB:ATEG_09312"/>
<reference evidence="4" key="1">
    <citation type="submission" date="2005-09" db="EMBL/GenBank/DDBJ databases">
        <title>Annotation of the Aspergillus terreus NIH2624 genome.</title>
        <authorList>
            <person name="Birren B.W."/>
            <person name="Lander E.S."/>
            <person name="Galagan J.E."/>
            <person name="Nusbaum C."/>
            <person name="Devon K."/>
            <person name="Henn M."/>
            <person name="Ma L.-J."/>
            <person name="Jaffe D.B."/>
            <person name="Butler J."/>
            <person name="Alvarez P."/>
            <person name="Gnerre S."/>
            <person name="Grabherr M."/>
            <person name="Kleber M."/>
            <person name="Mauceli E.W."/>
            <person name="Brockman W."/>
            <person name="Rounsley S."/>
            <person name="Young S.K."/>
            <person name="LaButti K."/>
            <person name="Pushparaj V."/>
            <person name="DeCaprio D."/>
            <person name="Crawford M."/>
            <person name="Koehrsen M."/>
            <person name="Engels R."/>
            <person name="Montgomery P."/>
            <person name="Pearson M."/>
            <person name="Howarth C."/>
            <person name="Larson L."/>
            <person name="Luoma S."/>
            <person name="White J."/>
            <person name="Alvarado L."/>
            <person name="Kodira C.D."/>
            <person name="Zeng Q."/>
            <person name="Oleary S."/>
            <person name="Yandava C."/>
            <person name="Denning D.W."/>
            <person name="Nierman W.C."/>
            <person name="Milne T."/>
            <person name="Madden K."/>
        </authorList>
    </citation>
    <scope>NUCLEOTIDE SEQUENCE [LARGE SCALE GENOMIC DNA]</scope>
    <source>
        <strain evidence="4">NIH 2624 / FGSC A1156</strain>
    </source>
</reference>
<organism evidence="3 4">
    <name type="scientific">Aspergillus terreus (strain NIH 2624 / FGSC A1156)</name>
    <dbReference type="NCBI Taxonomy" id="341663"/>
    <lineage>
        <taxon>Eukaryota</taxon>
        <taxon>Fungi</taxon>
        <taxon>Dikarya</taxon>
        <taxon>Ascomycota</taxon>
        <taxon>Pezizomycotina</taxon>
        <taxon>Eurotiomycetes</taxon>
        <taxon>Eurotiomycetidae</taxon>
        <taxon>Eurotiales</taxon>
        <taxon>Aspergillaceae</taxon>
        <taxon>Aspergillus</taxon>
        <taxon>Aspergillus subgen. Circumdati</taxon>
    </lineage>
</organism>
<dbReference type="eggNOG" id="ENOG502SQMT">
    <property type="taxonomic scope" value="Eukaryota"/>
</dbReference>
<dbReference type="OMA" id="LSCWKPS"/>
<feature type="region of interest" description="Disordered" evidence="1">
    <location>
        <begin position="106"/>
        <end position="178"/>
    </location>
</feature>
<proteinExistence type="predicted"/>
<dbReference type="EMBL" id="CH476607">
    <property type="protein sequence ID" value="EAU30449.1"/>
    <property type="molecule type" value="Genomic_DNA"/>
</dbReference>
<evidence type="ECO:0000313" key="3">
    <source>
        <dbReference type="EMBL" id="EAU30449.1"/>
    </source>
</evidence>
<feature type="signal peptide" evidence="2">
    <location>
        <begin position="1"/>
        <end position="21"/>
    </location>
</feature>
<dbReference type="GeneID" id="4353982"/>
<dbReference type="STRING" id="341663.Q0CAH2"/>
<protein>
    <recommendedName>
        <fullName evidence="5">Siderophore biosynthesis</fullName>
    </recommendedName>
</protein>
<keyword evidence="2" id="KW-0732">Signal</keyword>
<dbReference type="Proteomes" id="UP000007963">
    <property type="component" value="Unassembled WGS sequence"/>
</dbReference>
<gene>
    <name evidence="3" type="ORF">ATEG_09312</name>
</gene>
<evidence type="ECO:0000256" key="2">
    <source>
        <dbReference type="SAM" id="SignalP"/>
    </source>
</evidence>
<accession>Q0CAH2</accession>
<feature type="chain" id="PRO_5004170096" description="Siderophore biosynthesis" evidence="2">
    <location>
        <begin position="22"/>
        <end position="196"/>
    </location>
</feature>
<feature type="compositionally biased region" description="Polar residues" evidence="1">
    <location>
        <begin position="152"/>
        <end position="173"/>
    </location>
</feature>
<evidence type="ECO:0000313" key="4">
    <source>
        <dbReference type="Proteomes" id="UP000007963"/>
    </source>
</evidence>
<evidence type="ECO:0008006" key="5">
    <source>
        <dbReference type="Google" id="ProtNLM"/>
    </source>
</evidence>
<feature type="compositionally biased region" description="Low complexity" evidence="1">
    <location>
        <begin position="118"/>
        <end position="151"/>
    </location>
</feature>
<name>Q0CAH2_ASPTN</name>
<dbReference type="AlphaFoldDB" id="Q0CAH2"/>
<dbReference type="HOGENOM" id="CLU_086099_2_0_1"/>
<sequence length="196" mass="19583">MLKPTLSSTIPLMLLANTVWADCLHRSFTACDDRIVHWFDPSNGEVCDLLDCGGGRGPVKTDVPGCPAYKGTEVYVSTKSTLSCWTPSASLATTSATVTSAGHTTDAASVKGTDNGPASSTTASVASSTQPSAERTAAPATTEPPSRSTSAQKSGDASSTIDGGAQETTTDTNGSSALGGSLIAVAGAVVGVIALV</sequence>
<dbReference type="RefSeq" id="XP_001217934.1">
    <property type="nucleotide sequence ID" value="XM_001217933.1"/>
</dbReference>
<dbReference type="OrthoDB" id="3942074at2759"/>
<evidence type="ECO:0000256" key="1">
    <source>
        <dbReference type="SAM" id="MobiDB-lite"/>
    </source>
</evidence>